<accession>A0ACD5VA51</accession>
<evidence type="ECO:0000313" key="1">
    <source>
        <dbReference type="EnsemblPlants" id="AVESA.00010b.r2.2DG0402130.1.CDS"/>
    </source>
</evidence>
<name>A0ACD5VA51_AVESA</name>
<sequence length="333" mass="35243">MAVDAQRLFATGRHHPSSALGLVGRAGAAMPMTGAEAAFSPCYGATVGSQQQHQGYLSSSPSSYMGLAKPPPPPPQASARGHQDQYTGFLPLAAVDLAKRGVRLDGSQQVIAGYKRKRDEQQSPVPVPGAASLLAAHAQQQPVVVVDRILVKHATNMWTALVEQRKKHMGLIISTVEARAAKRLKAKDEEIDRIRSMNWALEDRLRNLYVEAQMWRDMAQSNEAAANVLRGDLQRALDAQAVRAGGGDDVEDAGSGCWGDNQVANCGDDDEGEVRTPVVAPGVGRCKGCGEGAAVMMLLPCRHLCVCASCGDTARACPACGCAKNGTVCVNFS</sequence>
<keyword evidence="2" id="KW-1185">Reference proteome</keyword>
<proteinExistence type="predicted"/>
<organism evidence="1 2">
    <name type="scientific">Avena sativa</name>
    <name type="common">Oat</name>
    <dbReference type="NCBI Taxonomy" id="4498"/>
    <lineage>
        <taxon>Eukaryota</taxon>
        <taxon>Viridiplantae</taxon>
        <taxon>Streptophyta</taxon>
        <taxon>Embryophyta</taxon>
        <taxon>Tracheophyta</taxon>
        <taxon>Spermatophyta</taxon>
        <taxon>Magnoliopsida</taxon>
        <taxon>Liliopsida</taxon>
        <taxon>Poales</taxon>
        <taxon>Poaceae</taxon>
        <taxon>BOP clade</taxon>
        <taxon>Pooideae</taxon>
        <taxon>Poodae</taxon>
        <taxon>Poeae</taxon>
        <taxon>Poeae Chloroplast Group 1 (Aveneae type)</taxon>
        <taxon>Aveninae</taxon>
        <taxon>Avena</taxon>
    </lineage>
</organism>
<dbReference type="Proteomes" id="UP001732700">
    <property type="component" value="Chromosome 2D"/>
</dbReference>
<evidence type="ECO:0000313" key="2">
    <source>
        <dbReference type="Proteomes" id="UP001732700"/>
    </source>
</evidence>
<dbReference type="EnsemblPlants" id="AVESA.00010b.r2.2DG0402130.1">
    <property type="protein sequence ID" value="AVESA.00010b.r2.2DG0402130.1.CDS"/>
    <property type="gene ID" value="AVESA.00010b.r2.2DG0402130"/>
</dbReference>
<protein>
    <submittedName>
        <fullName evidence="1">Uncharacterized protein</fullName>
    </submittedName>
</protein>
<reference evidence="1" key="1">
    <citation type="submission" date="2021-05" db="EMBL/GenBank/DDBJ databases">
        <authorList>
            <person name="Scholz U."/>
            <person name="Mascher M."/>
            <person name="Fiebig A."/>
        </authorList>
    </citation>
    <scope>NUCLEOTIDE SEQUENCE [LARGE SCALE GENOMIC DNA]</scope>
</reference>
<reference evidence="1" key="2">
    <citation type="submission" date="2025-09" db="UniProtKB">
        <authorList>
            <consortium name="EnsemblPlants"/>
        </authorList>
    </citation>
    <scope>IDENTIFICATION</scope>
</reference>